<name>A0ABQ5TNX5_9BACI</name>
<reference evidence="5 6" key="1">
    <citation type="submission" date="2023-02" db="EMBL/GenBank/DDBJ databases">
        <title>Oceanobacillus kimchii IFOP_LL358 isolated form Alexandrium catenella lab strain.</title>
        <authorList>
            <person name="Gajardo G."/>
            <person name="Ueki S."/>
            <person name="Maruyama F."/>
        </authorList>
    </citation>
    <scope>NUCLEOTIDE SEQUENCE [LARGE SCALE GENOMIC DNA]</scope>
    <source>
        <strain evidence="5 6">IFOP_LL358</strain>
    </source>
</reference>
<dbReference type="Pfam" id="PF03965">
    <property type="entry name" value="Penicillinase_R"/>
    <property type="match status" value="1"/>
</dbReference>
<dbReference type="Gene3D" id="1.10.4040.10">
    <property type="entry name" value="Penicillinase repressor domain"/>
    <property type="match status" value="1"/>
</dbReference>
<organism evidence="5 6">
    <name type="scientific">Oceanobacillus kimchii</name>
    <dbReference type="NCBI Taxonomy" id="746691"/>
    <lineage>
        <taxon>Bacteria</taxon>
        <taxon>Bacillati</taxon>
        <taxon>Bacillota</taxon>
        <taxon>Bacilli</taxon>
        <taxon>Bacillales</taxon>
        <taxon>Bacillaceae</taxon>
        <taxon>Oceanobacillus</taxon>
    </lineage>
</organism>
<keyword evidence="6" id="KW-1185">Reference proteome</keyword>
<accession>A0ABQ5TNX5</accession>
<dbReference type="SUPFAM" id="SSF46785">
    <property type="entry name" value="Winged helix' DNA-binding domain"/>
    <property type="match status" value="1"/>
</dbReference>
<sequence length="128" mass="15062">MSKDVPNISEAEWEVMNVLWESSPKTANEVIYSLQKKTEWKAKTVRTLLDRLVKKNVIGVNKNQRIYTFYPLYSQDECQKAEAKSFIQRIYGGTVKSMLVQFMEDDNLSENEIKELREILNDKPNKRK</sequence>
<evidence type="ECO:0000256" key="4">
    <source>
        <dbReference type="ARBA" id="ARBA00023163"/>
    </source>
</evidence>
<dbReference type="InterPro" id="IPR005650">
    <property type="entry name" value="BlaI_family"/>
</dbReference>
<dbReference type="NCBIfam" id="NF012168">
    <property type="entry name" value="BlaI_of_BCL"/>
    <property type="match status" value="1"/>
</dbReference>
<comment type="similarity">
    <text evidence="1">Belongs to the BlaI transcriptional regulatory family.</text>
</comment>
<protein>
    <submittedName>
        <fullName evidence="5">Transcriptional regulator</fullName>
    </submittedName>
</protein>
<gene>
    <name evidence="5" type="primary">blaI</name>
    <name evidence="5" type="ORF">MACH08_32380</name>
</gene>
<evidence type="ECO:0000313" key="6">
    <source>
        <dbReference type="Proteomes" id="UP001275436"/>
    </source>
</evidence>
<dbReference type="InterPro" id="IPR036390">
    <property type="entry name" value="WH_DNA-bd_sf"/>
</dbReference>
<evidence type="ECO:0000256" key="2">
    <source>
        <dbReference type="ARBA" id="ARBA00023015"/>
    </source>
</evidence>
<dbReference type="Proteomes" id="UP001275436">
    <property type="component" value="Unassembled WGS sequence"/>
</dbReference>
<comment type="caution">
    <text evidence="5">The sequence shown here is derived from an EMBL/GenBank/DDBJ whole genome shotgun (WGS) entry which is preliminary data.</text>
</comment>
<dbReference type="InterPro" id="IPR036388">
    <property type="entry name" value="WH-like_DNA-bd_sf"/>
</dbReference>
<proteinExistence type="inferred from homology"/>
<dbReference type="PIRSF" id="PIRSF019455">
    <property type="entry name" value="CopR_AtkY"/>
    <property type="match status" value="1"/>
</dbReference>
<evidence type="ECO:0000256" key="3">
    <source>
        <dbReference type="ARBA" id="ARBA00023125"/>
    </source>
</evidence>
<evidence type="ECO:0000256" key="1">
    <source>
        <dbReference type="ARBA" id="ARBA00011046"/>
    </source>
</evidence>
<keyword evidence="3" id="KW-0238">DNA-binding</keyword>
<keyword evidence="2" id="KW-0805">Transcription regulation</keyword>
<evidence type="ECO:0000313" key="5">
    <source>
        <dbReference type="EMBL" id="GLO67454.1"/>
    </source>
</evidence>
<dbReference type="Gene3D" id="1.10.10.10">
    <property type="entry name" value="Winged helix-like DNA-binding domain superfamily/Winged helix DNA-binding domain"/>
    <property type="match status" value="1"/>
</dbReference>
<dbReference type="RefSeq" id="WP_017797981.1">
    <property type="nucleotide sequence ID" value="NZ_BSKO01000001.1"/>
</dbReference>
<dbReference type="EMBL" id="BSKO01000001">
    <property type="protein sequence ID" value="GLO67454.1"/>
    <property type="molecule type" value="Genomic_DNA"/>
</dbReference>
<keyword evidence="4" id="KW-0804">Transcription</keyword>